<protein>
    <recommendedName>
        <fullName evidence="9">Phosphoribosyl-ATP pyrophosphatase</fullName>
        <shortName evidence="9">PRA-PH</shortName>
        <ecNumber evidence="9">3.6.1.31</ecNumber>
    </recommendedName>
</protein>
<keyword evidence="3 9" id="KW-0963">Cytoplasm</keyword>
<dbReference type="CDD" id="cd11534">
    <property type="entry name" value="NTP-PPase_HisIE_like"/>
    <property type="match status" value="1"/>
</dbReference>
<keyword evidence="8 9" id="KW-0368">Histidine biosynthesis</keyword>
<dbReference type="SUPFAM" id="SSF101386">
    <property type="entry name" value="all-alpha NTP pyrophosphatases"/>
    <property type="match status" value="1"/>
</dbReference>
<dbReference type="Proteomes" id="UP001524383">
    <property type="component" value="Unassembled WGS sequence"/>
</dbReference>
<evidence type="ECO:0000256" key="4">
    <source>
        <dbReference type="ARBA" id="ARBA00022605"/>
    </source>
</evidence>
<dbReference type="EMBL" id="VOTZ01000015">
    <property type="protein sequence ID" value="MCQ1538875.1"/>
    <property type="molecule type" value="Genomic_DNA"/>
</dbReference>
<dbReference type="InterPro" id="IPR008179">
    <property type="entry name" value="HisE"/>
</dbReference>
<keyword evidence="6 9" id="KW-0378">Hydrolase</keyword>
<dbReference type="Pfam" id="PF01503">
    <property type="entry name" value="PRA-PH"/>
    <property type="match status" value="1"/>
</dbReference>
<dbReference type="PANTHER" id="PTHR42945">
    <property type="entry name" value="HISTIDINE BIOSYNTHESIS BIFUNCTIONAL PROTEIN"/>
    <property type="match status" value="1"/>
</dbReference>
<name>A0ABD4TNL5_9EURY</name>
<keyword evidence="7 9" id="KW-0067">ATP-binding</keyword>
<dbReference type="GO" id="GO:0000105">
    <property type="term" value="P:L-histidine biosynthetic process"/>
    <property type="evidence" value="ECO:0007669"/>
    <property type="project" value="UniProtKB-UniRule"/>
</dbReference>
<comment type="caution">
    <text evidence="10">The sequence shown here is derived from an EMBL/GenBank/DDBJ whole genome shotgun (WGS) entry which is preliminary data.</text>
</comment>
<evidence type="ECO:0000256" key="3">
    <source>
        <dbReference type="ARBA" id="ARBA00022490"/>
    </source>
</evidence>
<dbReference type="GO" id="GO:0005524">
    <property type="term" value="F:ATP binding"/>
    <property type="evidence" value="ECO:0007669"/>
    <property type="project" value="UniProtKB-KW"/>
</dbReference>
<evidence type="ECO:0000313" key="11">
    <source>
        <dbReference type="Proteomes" id="UP001524383"/>
    </source>
</evidence>
<dbReference type="EC" id="3.6.1.31" evidence="9"/>
<dbReference type="AlphaFoldDB" id="A0ABD4TNL5"/>
<dbReference type="RefSeq" id="WP_255332829.1">
    <property type="nucleotide sequence ID" value="NZ_VOTZ01000015.1"/>
</dbReference>
<evidence type="ECO:0000256" key="7">
    <source>
        <dbReference type="ARBA" id="ARBA00022840"/>
    </source>
</evidence>
<dbReference type="NCBIfam" id="TIGR03188">
    <property type="entry name" value="histidine_hisI"/>
    <property type="match status" value="1"/>
</dbReference>
<evidence type="ECO:0000256" key="5">
    <source>
        <dbReference type="ARBA" id="ARBA00022741"/>
    </source>
</evidence>
<dbReference type="HAMAP" id="MF_01020">
    <property type="entry name" value="HisE"/>
    <property type="match status" value="1"/>
</dbReference>
<comment type="similarity">
    <text evidence="9">Belongs to the PRA-PH family.</text>
</comment>
<comment type="subcellular location">
    <subcellularLocation>
        <location evidence="9">Cytoplasm</location>
    </subcellularLocation>
</comment>
<evidence type="ECO:0000256" key="6">
    <source>
        <dbReference type="ARBA" id="ARBA00022801"/>
    </source>
</evidence>
<dbReference type="PANTHER" id="PTHR42945:SF1">
    <property type="entry name" value="HISTIDINE BIOSYNTHESIS BIFUNCTIONAL PROTEIN HIS7"/>
    <property type="match status" value="1"/>
</dbReference>
<evidence type="ECO:0000256" key="2">
    <source>
        <dbReference type="ARBA" id="ARBA00005204"/>
    </source>
</evidence>
<evidence type="ECO:0000313" key="10">
    <source>
        <dbReference type="EMBL" id="MCQ1538875.1"/>
    </source>
</evidence>
<gene>
    <name evidence="9 10" type="primary">hisE</name>
    <name evidence="10" type="ORF">FTO68_07760</name>
</gene>
<organism evidence="10 11">
    <name type="scientific">Methanocalculus taiwanensis</name>
    <dbReference type="NCBI Taxonomy" id="106207"/>
    <lineage>
        <taxon>Archaea</taxon>
        <taxon>Methanobacteriati</taxon>
        <taxon>Methanobacteriota</taxon>
        <taxon>Stenosarchaea group</taxon>
        <taxon>Methanomicrobia</taxon>
        <taxon>Methanomicrobiales</taxon>
        <taxon>Methanocalculaceae</taxon>
        <taxon>Methanocalculus</taxon>
    </lineage>
</organism>
<evidence type="ECO:0000256" key="9">
    <source>
        <dbReference type="HAMAP-Rule" id="MF_01020"/>
    </source>
</evidence>
<evidence type="ECO:0000256" key="1">
    <source>
        <dbReference type="ARBA" id="ARBA00001460"/>
    </source>
</evidence>
<keyword evidence="4 9" id="KW-0028">Amino-acid biosynthesis</keyword>
<dbReference type="GO" id="GO:0004636">
    <property type="term" value="F:phosphoribosyl-ATP diphosphatase activity"/>
    <property type="evidence" value="ECO:0007669"/>
    <property type="project" value="UniProtKB-UniRule"/>
</dbReference>
<evidence type="ECO:0000256" key="8">
    <source>
        <dbReference type="ARBA" id="ARBA00023102"/>
    </source>
</evidence>
<dbReference type="InterPro" id="IPR021130">
    <property type="entry name" value="PRib-ATP_PPHydrolase-like"/>
</dbReference>
<proteinExistence type="inferred from homology"/>
<keyword evidence="5 9" id="KW-0547">Nucleotide-binding</keyword>
<comment type="catalytic activity">
    <reaction evidence="1 9">
        <text>1-(5-phospho-beta-D-ribosyl)-ATP + H2O = 1-(5-phospho-beta-D-ribosyl)-5'-AMP + diphosphate + H(+)</text>
        <dbReference type="Rhea" id="RHEA:22828"/>
        <dbReference type="ChEBI" id="CHEBI:15377"/>
        <dbReference type="ChEBI" id="CHEBI:15378"/>
        <dbReference type="ChEBI" id="CHEBI:33019"/>
        <dbReference type="ChEBI" id="CHEBI:59457"/>
        <dbReference type="ChEBI" id="CHEBI:73183"/>
        <dbReference type="EC" id="3.6.1.31"/>
    </reaction>
</comment>
<reference evidence="10 11" key="1">
    <citation type="submission" date="2019-08" db="EMBL/GenBank/DDBJ databases">
        <authorList>
            <person name="Chen S.-C."/>
            <person name="Lai M.-C."/>
            <person name="You Y.-T."/>
        </authorList>
    </citation>
    <scope>NUCLEOTIDE SEQUENCE [LARGE SCALE GENOMIC DNA]</scope>
    <source>
        <strain evidence="10 11">P2F9704a</strain>
    </source>
</reference>
<comment type="pathway">
    <text evidence="2 9">Amino-acid biosynthesis; L-histidine biosynthesis; L-histidine from 5-phospho-alpha-D-ribose 1-diphosphate: step 2/9.</text>
</comment>
<accession>A0ABD4TNL5</accession>
<dbReference type="GO" id="GO:0005737">
    <property type="term" value="C:cytoplasm"/>
    <property type="evidence" value="ECO:0007669"/>
    <property type="project" value="UniProtKB-SubCell"/>
</dbReference>
<keyword evidence="11" id="KW-1185">Reference proteome</keyword>
<sequence length="103" mass="11567">MEPDIFDTLWEVIEQRADDTSGKKSYVRSLLYHQKGIDKSLEKVGEEAVEYILAVKGGEADRITSEAADLIFHLMVSLKKAGISFNSVKEELIARRAGMNLHD</sequence>
<dbReference type="Gene3D" id="1.10.287.1080">
    <property type="entry name" value="MazG-like"/>
    <property type="match status" value="1"/>
</dbReference>